<sequence length="113" mass="12339">MTKPDRQLIAQVMLYFLRASGPPGVCQQDSPALRSSHGWMSSCLLKATTTTYGQLKIPVSCIIAEKLTTLREELKKVCQECNLTHGDGEDAMNVGRKGSPTLPDHSQTSTMVC</sequence>
<dbReference type="Proteomes" id="UP000827872">
    <property type="component" value="Linkage Group LG02"/>
</dbReference>
<name>A0ACB8G565_9SAUR</name>
<reference evidence="1" key="1">
    <citation type="submission" date="2021-08" db="EMBL/GenBank/DDBJ databases">
        <title>The first chromosome-level gecko genome reveals the dynamic sex chromosomes of Neotropical dwarf geckos (Sphaerodactylidae: Sphaerodactylus).</title>
        <authorList>
            <person name="Pinto B.J."/>
            <person name="Keating S.E."/>
            <person name="Gamble T."/>
        </authorList>
    </citation>
    <scope>NUCLEOTIDE SEQUENCE</scope>
    <source>
        <strain evidence="1">TG3544</strain>
    </source>
</reference>
<proteinExistence type="predicted"/>
<accession>A0ACB8G565</accession>
<evidence type="ECO:0000313" key="1">
    <source>
        <dbReference type="EMBL" id="KAH8014876.1"/>
    </source>
</evidence>
<protein>
    <submittedName>
        <fullName evidence="1">Uncharacterized protein</fullName>
    </submittedName>
</protein>
<comment type="caution">
    <text evidence="1">The sequence shown here is derived from an EMBL/GenBank/DDBJ whole genome shotgun (WGS) entry which is preliminary data.</text>
</comment>
<keyword evidence="2" id="KW-1185">Reference proteome</keyword>
<dbReference type="EMBL" id="CM037615">
    <property type="protein sequence ID" value="KAH8014876.1"/>
    <property type="molecule type" value="Genomic_DNA"/>
</dbReference>
<organism evidence="1 2">
    <name type="scientific">Sphaerodactylus townsendi</name>
    <dbReference type="NCBI Taxonomy" id="933632"/>
    <lineage>
        <taxon>Eukaryota</taxon>
        <taxon>Metazoa</taxon>
        <taxon>Chordata</taxon>
        <taxon>Craniata</taxon>
        <taxon>Vertebrata</taxon>
        <taxon>Euteleostomi</taxon>
        <taxon>Lepidosauria</taxon>
        <taxon>Squamata</taxon>
        <taxon>Bifurcata</taxon>
        <taxon>Gekkota</taxon>
        <taxon>Sphaerodactylidae</taxon>
        <taxon>Sphaerodactylus</taxon>
    </lineage>
</organism>
<evidence type="ECO:0000313" key="2">
    <source>
        <dbReference type="Proteomes" id="UP000827872"/>
    </source>
</evidence>
<gene>
    <name evidence="1" type="ORF">K3G42_032364</name>
</gene>